<feature type="compositionally biased region" description="Basic residues" evidence="1">
    <location>
        <begin position="452"/>
        <end position="464"/>
    </location>
</feature>
<sequence length="681" mass="77665">MTEPSQSGDVEDLPPGTGQLNSKVVKLAAINASHKKRACSIWTTMEEEVLDDNLETYRNKSSKKKKDFVYNTVAEEIRALWGDRYQGKNLEIKENGISRSVEWGVKRKQIWTWYQNRNKQKRAIDMPGANGKVTLWQVLKFEKDEIILAETDRLTKEEHGSNETRDTARGGQLWILNYQRAISQIMKSLEPEEKERMKKIRDEWEARGLPKDLQIKNAKKVKSVMKTFHEHLLREYGMRCITAENHYDEDNNLLWSIWDSGEELRDDKLTMYPLAAYNPTAAAELENVFCEYTNHLYERDTGKTAPENFRPAKFTMDDILMDSDGWPTVPSEGDENTVTRRRDIIRAYVKAHWKLALENRGGTIPWNNIEKDPGFYLTEQSTPLGFRFRNPSRFNDGECTALLEHWKHAVADGCDGFEFKHIRVIWRGEAREFPASYPPRSADPPLNQTQSTKRKAQTNKKKKDKQSAVMLEIDDIGEEFAHELFKGDRAQKADKKKTRFTAVLDQMAPDKPAVSESAASSMQLGELEVVRSQKPSGKLNLMEPNRAVSTVRPTAQQLPISEDHQQLPISEDHQPSTNLAGVASTTPLSPLEESQLDKNILSQRNQAKPTSLKTITPARKGIATAVAELPQVHSPPDGIRRSSRGDHRYNAKAAFEEFHTEACNKTHQKPDSDAAGKRKRT</sequence>
<dbReference type="OrthoDB" id="2675320at2759"/>
<dbReference type="Proteomes" id="UP000807306">
    <property type="component" value="Unassembled WGS sequence"/>
</dbReference>
<dbReference type="AlphaFoldDB" id="A0A9P6EMJ6"/>
<evidence type="ECO:0000256" key="1">
    <source>
        <dbReference type="SAM" id="MobiDB-lite"/>
    </source>
</evidence>
<evidence type="ECO:0000313" key="3">
    <source>
        <dbReference type="Proteomes" id="UP000807306"/>
    </source>
</evidence>
<keyword evidence="3" id="KW-1185">Reference proteome</keyword>
<comment type="caution">
    <text evidence="2">The sequence shown here is derived from an EMBL/GenBank/DDBJ whole genome shotgun (WGS) entry which is preliminary data.</text>
</comment>
<accession>A0A9P6EMJ6</accession>
<feature type="region of interest" description="Disordered" evidence="1">
    <location>
        <begin position="435"/>
        <end position="467"/>
    </location>
</feature>
<proteinExistence type="predicted"/>
<feature type="region of interest" description="Disordered" evidence="1">
    <location>
        <begin position="659"/>
        <end position="681"/>
    </location>
</feature>
<name>A0A9P6EMJ6_9AGAR</name>
<evidence type="ECO:0000313" key="2">
    <source>
        <dbReference type="EMBL" id="KAF9531674.1"/>
    </source>
</evidence>
<organism evidence="2 3">
    <name type="scientific">Crepidotus variabilis</name>
    <dbReference type="NCBI Taxonomy" id="179855"/>
    <lineage>
        <taxon>Eukaryota</taxon>
        <taxon>Fungi</taxon>
        <taxon>Dikarya</taxon>
        <taxon>Basidiomycota</taxon>
        <taxon>Agaricomycotina</taxon>
        <taxon>Agaricomycetes</taxon>
        <taxon>Agaricomycetidae</taxon>
        <taxon>Agaricales</taxon>
        <taxon>Agaricineae</taxon>
        <taxon>Crepidotaceae</taxon>
        <taxon>Crepidotus</taxon>
    </lineage>
</organism>
<dbReference type="EMBL" id="MU157834">
    <property type="protein sequence ID" value="KAF9531674.1"/>
    <property type="molecule type" value="Genomic_DNA"/>
</dbReference>
<protein>
    <submittedName>
        <fullName evidence="2">Uncharacterized protein</fullName>
    </submittedName>
</protein>
<reference evidence="2" key="1">
    <citation type="submission" date="2020-11" db="EMBL/GenBank/DDBJ databases">
        <authorList>
            <consortium name="DOE Joint Genome Institute"/>
            <person name="Ahrendt S."/>
            <person name="Riley R."/>
            <person name="Andreopoulos W."/>
            <person name="Labutti K."/>
            <person name="Pangilinan J."/>
            <person name="Ruiz-Duenas F.J."/>
            <person name="Barrasa J.M."/>
            <person name="Sanchez-Garcia M."/>
            <person name="Camarero S."/>
            <person name="Miyauchi S."/>
            <person name="Serrano A."/>
            <person name="Linde D."/>
            <person name="Babiker R."/>
            <person name="Drula E."/>
            <person name="Ayuso-Fernandez I."/>
            <person name="Pacheco R."/>
            <person name="Padilla G."/>
            <person name="Ferreira P."/>
            <person name="Barriuso J."/>
            <person name="Kellner H."/>
            <person name="Castanera R."/>
            <person name="Alfaro M."/>
            <person name="Ramirez L."/>
            <person name="Pisabarro A.G."/>
            <person name="Kuo A."/>
            <person name="Tritt A."/>
            <person name="Lipzen A."/>
            <person name="He G."/>
            <person name="Yan M."/>
            <person name="Ng V."/>
            <person name="Cullen D."/>
            <person name="Martin F."/>
            <person name="Rosso M.-N."/>
            <person name="Henrissat B."/>
            <person name="Hibbett D."/>
            <person name="Martinez A.T."/>
            <person name="Grigoriev I.V."/>
        </authorList>
    </citation>
    <scope>NUCLEOTIDE SEQUENCE</scope>
    <source>
        <strain evidence="2">CBS 506.95</strain>
    </source>
</reference>
<gene>
    <name evidence="2" type="ORF">CPB83DRAFT_891564</name>
</gene>